<evidence type="ECO:0000313" key="2">
    <source>
        <dbReference type="EnsemblPlants" id="KRH01469"/>
    </source>
</evidence>
<accession>A0A0R0F562</accession>
<organism evidence="1">
    <name type="scientific">Glycine max</name>
    <name type="common">Soybean</name>
    <name type="synonym">Glycine hispida</name>
    <dbReference type="NCBI Taxonomy" id="3847"/>
    <lineage>
        <taxon>Eukaryota</taxon>
        <taxon>Viridiplantae</taxon>
        <taxon>Streptophyta</taxon>
        <taxon>Embryophyta</taxon>
        <taxon>Tracheophyta</taxon>
        <taxon>Spermatophyta</taxon>
        <taxon>Magnoliopsida</taxon>
        <taxon>eudicotyledons</taxon>
        <taxon>Gunneridae</taxon>
        <taxon>Pentapetalae</taxon>
        <taxon>rosids</taxon>
        <taxon>fabids</taxon>
        <taxon>Fabales</taxon>
        <taxon>Fabaceae</taxon>
        <taxon>Papilionoideae</taxon>
        <taxon>50 kb inversion clade</taxon>
        <taxon>NPAAA clade</taxon>
        <taxon>indigoferoid/millettioid clade</taxon>
        <taxon>Phaseoleae</taxon>
        <taxon>Glycine</taxon>
        <taxon>Glycine subgen. Soja</taxon>
    </lineage>
</organism>
<evidence type="ECO:0000313" key="1">
    <source>
        <dbReference type="EMBL" id="KRH01469.1"/>
    </source>
</evidence>
<evidence type="ECO:0000313" key="3">
    <source>
        <dbReference type="Proteomes" id="UP000008827"/>
    </source>
</evidence>
<sequence>MGLLYGLGLSSSPATITSFCDMVPQRFLSIDIKSFHQVSQLQTNGMVGDVRLQCSPRTSAQPTCMGIRDVEHGWDIRI</sequence>
<gene>
    <name evidence="1" type="ORF">GLYMA_18G279100</name>
</gene>
<dbReference type="EnsemblPlants" id="KRH01469">
    <property type="protein sequence ID" value="KRH01469"/>
    <property type="gene ID" value="GLYMA_18G279100"/>
</dbReference>
<dbReference type="EMBL" id="CM000851">
    <property type="protein sequence ID" value="KRH01469.1"/>
    <property type="molecule type" value="Genomic_DNA"/>
</dbReference>
<dbReference type="Proteomes" id="UP000008827">
    <property type="component" value="Chromosome 18"/>
</dbReference>
<reference evidence="1" key="3">
    <citation type="submission" date="2018-07" db="EMBL/GenBank/DDBJ databases">
        <title>WGS assembly of Glycine max.</title>
        <authorList>
            <person name="Schmutz J."/>
            <person name="Cannon S."/>
            <person name="Schlueter J."/>
            <person name="Ma J."/>
            <person name="Mitros T."/>
            <person name="Nelson W."/>
            <person name="Hyten D."/>
            <person name="Song Q."/>
            <person name="Thelen J."/>
            <person name="Cheng J."/>
            <person name="Xu D."/>
            <person name="Hellsten U."/>
            <person name="May G."/>
            <person name="Yu Y."/>
            <person name="Sakurai T."/>
            <person name="Umezawa T."/>
            <person name="Bhattacharyya M."/>
            <person name="Sandhu D."/>
            <person name="Valliyodan B."/>
            <person name="Lindquist E."/>
            <person name="Peto M."/>
            <person name="Grant D."/>
            <person name="Shu S."/>
            <person name="Goodstein D."/>
            <person name="Barry K."/>
            <person name="Futrell-Griggs M."/>
            <person name="Abernathy B."/>
            <person name="Du J."/>
            <person name="Tian Z."/>
            <person name="Zhu L."/>
            <person name="Gill N."/>
            <person name="Joshi T."/>
            <person name="Libault M."/>
            <person name="Sethuraman A."/>
            <person name="Zhang X."/>
            <person name="Shinozaki K."/>
            <person name="Nguyen H."/>
            <person name="Wing R."/>
            <person name="Cregan P."/>
            <person name="Specht J."/>
            <person name="Grimwood J."/>
            <person name="Rokhsar D."/>
            <person name="Stacey G."/>
            <person name="Shoemaker R."/>
            <person name="Jackson S."/>
        </authorList>
    </citation>
    <scope>NUCLEOTIDE SEQUENCE</scope>
    <source>
        <tissue evidence="1">Callus</tissue>
    </source>
</reference>
<dbReference type="InParanoid" id="A0A0R0F562"/>
<dbReference type="AlphaFoldDB" id="A0A0R0F562"/>
<protein>
    <submittedName>
        <fullName evidence="1 2">Uncharacterized protein</fullName>
    </submittedName>
</protein>
<name>A0A0R0F562_SOYBN</name>
<dbReference type="Gramene" id="KRH01469">
    <property type="protein sequence ID" value="KRH01469"/>
    <property type="gene ID" value="GLYMA_18G279100"/>
</dbReference>
<keyword evidence="3" id="KW-1185">Reference proteome</keyword>
<reference evidence="2" key="2">
    <citation type="submission" date="2018-02" db="UniProtKB">
        <authorList>
            <consortium name="EnsemblPlants"/>
        </authorList>
    </citation>
    <scope>IDENTIFICATION</scope>
    <source>
        <strain evidence="2">Williams 82</strain>
    </source>
</reference>
<reference evidence="1 2" key="1">
    <citation type="journal article" date="2010" name="Nature">
        <title>Genome sequence of the palaeopolyploid soybean.</title>
        <authorList>
            <person name="Schmutz J."/>
            <person name="Cannon S.B."/>
            <person name="Schlueter J."/>
            <person name="Ma J."/>
            <person name="Mitros T."/>
            <person name="Nelson W."/>
            <person name="Hyten D.L."/>
            <person name="Song Q."/>
            <person name="Thelen J.J."/>
            <person name="Cheng J."/>
            <person name="Xu D."/>
            <person name="Hellsten U."/>
            <person name="May G.D."/>
            <person name="Yu Y."/>
            <person name="Sakurai T."/>
            <person name="Umezawa T."/>
            <person name="Bhattacharyya M.K."/>
            <person name="Sandhu D."/>
            <person name="Valliyodan B."/>
            <person name="Lindquist E."/>
            <person name="Peto M."/>
            <person name="Grant D."/>
            <person name="Shu S."/>
            <person name="Goodstein D."/>
            <person name="Barry K."/>
            <person name="Futrell-Griggs M."/>
            <person name="Abernathy B."/>
            <person name="Du J."/>
            <person name="Tian Z."/>
            <person name="Zhu L."/>
            <person name="Gill N."/>
            <person name="Joshi T."/>
            <person name="Libault M."/>
            <person name="Sethuraman A."/>
            <person name="Zhang X.-C."/>
            <person name="Shinozaki K."/>
            <person name="Nguyen H.T."/>
            <person name="Wing R.A."/>
            <person name="Cregan P."/>
            <person name="Specht J."/>
            <person name="Grimwood J."/>
            <person name="Rokhsar D."/>
            <person name="Stacey G."/>
            <person name="Shoemaker R.C."/>
            <person name="Jackson S.A."/>
        </authorList>
    </citation>
    <scope>NUCLEOTIDE SEQUENCE</scope>
    <source>
        <strain evidence="2">cv. Williams 82</strain>
        <tissue evidence="1">Callus</tissue>
    </source>
</reference>
<proteinExistence type="predicted"/>